<reference evidence="1 2" key="1">
    <citation type="submission" date="2020-07" db="EMBL/GenBank/DDBJ databases">
        <title>Sequencing the genomes of 1000 actinobacteria strains.</title>
        <authorList>
            <person name="Klenk H.-P."/>
        </authorList>
    </citation>
    <scope>NUCLEOTIDE SEQUENCE [LARGE SCALE GENOMIC DNA]</scope>
    <source>
        <strain evidence="1 2">DSM 102047</strain>
    </source>
</reference>
<evidence type="ECO:0000313" key="2">
    <source>
        <dbReference type="Proteomes" id="UP000521748"/>
    </source>
</evidence>
<sequence length="175" mass="19162">MITIEDLLLPDPGLRWYGAQPEMNPLTEDDALQEAQILDVRFDALRSTVGVLFELRTALQLRQANTGVLIARGVREISWSTGGQSPRPRFAWVVAGSTIGIADRLFDLRLSGLHPGAQLVLVAESAAFFTGDVPGLDRIPDYGEDDEATVRSNLAQWNSEFEPKQAVFLDAAPVT</sequence>
<protein>
    <submittedName>
        <fullName evidence="1">Uncharacterized protein</fullName>
    </submittedName>
</protein>
<dbReference type="Proteomes" id="UP000521748">
    <property type="component" value="Unassembled WGS sequence"/>
</dbReference>
<accession>A0A7Y9LVE3</accession>
<organism evidence="1 2">
    <name type="scientific">Psychromicrobium silvestre</name>
    <dbReference type="NCBI Taxonomy" id="1645614"/>
    <lineage>
        <taxon>Bacteria</taxon>
        <taxon>Bacillati</taxon>
        <taxon>Actinomycetota</taxon>
        <taxon>Actinomycetes</taxon>
        <taxon>Micrococcales</taxon>
        <taxon>Micrococcaceae</taxon>
        <taxon>Psychromicrobium</taxon>
    </lineage>
</organism>
<dbReference type="AlphaFoldDB" id="A0A7Y9LVE3"/>
<proteinExistence type="predicted"/>
<comment type="caution">
    <text evidence="1">The sequence shown here is derived from an EMBL/GenBank/DDBJ whole genome shotgun (WGS) entry which is preliminary data.</text>
</comment>
<name>A0A7Y9LVE3_9MICC</name>
<evidence type="ECO:0000313" key="1">
    <source>
        <dbReference type="EMBL" id="NYE96240.1"/>
    </source>
</evidence>
<dbReference type="EMBL" id="JACBYQ010000002">
    <property type="protein sequence ID" value="NYE96240.1"/>
    <property type="molecule type" value="Genomic_DNA"/>
</dbReference>
<dbReference type="RefSeq" id="WP_179389924.1">
    <property type="nucleotide sequence ID" value="NZ_JACBYQ010000002.1"/>
</dbReference>
<keyword evidence="2" id="KW-1185">Reference proteome</keyword>
<gene>
    <name evidence="1" type="ORF">FHU41_002490</name>
</gene>